<keyword evidence="1" id="KW-0812">Transmembrane</keyword>
<dbReference type="Proteomes" id="UP001324993">
    <property type="component" value="Chromosome"/>
</dbReference>
<keyword evidence="1" id="KW-1133">Transmembrane helix</keyword>
<evidence type="ECO:0000256" key="1">
    <source>
        <dbReference type="SAM" id="Phobius"/>
    </source>
</evidence>
<feature type="transmembrane region" description="Helical" evidence="1">
    <location>
        <begin position="12"/>
        <end position="39"/>
    </location>
</feature>
<proteinExistence type="predicted"/>
<organism evidence="2 3">
    <name type="scientific">Coraliomargarita algicola</name>
    <dbReference type="NCBI Taxonomy" id="3092156"/>
    <lineage>
        <taxon>Bacteria</taxon>
        <taxon>Pseudomonadati</taxon>
        <taxon>Verrucomicrobiota</taxon>
        <taxon>Opitutia</taxon>
        <taxon>Puniceicoccales</taxon>
        <taxon>Coraliomargaritaceae</taxon>
        <taxon>Coraliomargarita</taxon>
    </lineage>
</organism>
<keyword evidence="3" id="KW-1185">Reference proteome</keyword>
<evidence type="ECO:0008006" key="4">
    <source>
        <dbReference type="Google" id="ProtNLM"/>
    </source>
</evidence>
<reference evidence="2 3" key="1">
    <citation type="submission" date="2023-11" db="EMBL/GenBank/DDBJ databases">
        <title>Coraliomargarita sp. nov., isolated from marine algae.</title>
        <authorList>
            <person name="Lee J.K."/>
            <person name="Baek J.H."/>
            <person name="Kim J.M."/>
            <person name="Choi D.G."/>
            <person name="Jeon C.O."/>
        </authorList>
    </citation>
    <scope>NUCLEOTIDE SEQUENCE [LARGE SCALE GENOMIC DNA]</scope>
    <source>
        <strain evidence="2 3">J2-16</strain>
    </source>
</reference>
<accession>A0ABZ0RFT1</accession>
<sequence length="1003" mass="111405">MKPRNRLPNTQAQGGFALVIALTLMGFVLVLLVTITVLVNVETASSQTALTQLRAQESARLALMMALGDLQRYAGPDQRVTARAEILGNRLVDEDPHWTGVWDTTSPTATPHWLISGQNGSSQTNATLFEIVSSGTVTSSQDFVTVPSTQILSSNNTVSDRVGWWISGEASKASIQLVDNSQNLAEEFFTDYTSTGLSIEEQRQIRQQTSPRRHRTEMIHGTDSNFIPGEIEDINNASVSNKIDQSLSYLERIQSYSQLSILDGVSASEMSESFHDLTNISKALLTNTESGGLKRDLSDKTYNSSSSGLSIDSTVQEFLWSSLPSSNGDIPLKGLSETIVENLAAGDAINTTPPIITEFGLFFVVSGQSKSSTTARAFLRLEIEIWSPYGFRHNFEGASGSDTPELFVEFESLPDITLQFYDKDTETYTSSTILDFDDISPRFSLDMSETHKSGEIRKIIADWPINSSSNQSNFYYTDQWSWTITDPSYNSSHRNVSFPDGDSINYTSSSADITLTLTNTDGEILQRIDNIPVGDIVADFSYYEDSPSGLGSGDAPIVFSYKMKDTKYYLEKWLTEVDPRSIILDASESAIYDLLDVNDINGDGRSDADPLSAIYFDNLDLFHGQINNNFYRLFDLPATIPHSLGVLQHLQIKDTRPFSIGNAWGGDLNDLFDKFFISGIPNDPSATYWNPDIHEERDNLPNPFIEVSTIDNQSLSLTDLNNSESSKNLLIKGAFNINSTSIDAWSAMLAANSIYDWDYYVNKGTSSQVDSKRINLENAFFRLPNSGHMRSESYTEWKFPFEDYENETTLGDDYPRLEDGEKDLTYKNSNGYNPNSDWRPSLSLGHREYDIATISNLAAKIVENLKLHERPFISLKEFINSGILQTSIDQTAINTIEEGSNYDSAGDDVKMPINATSYLSQADIISALSPAMVTRSDTFRIRAIGQSVDPVTGEPIATAQCEVVVQRTTERFDGSSSQIMDNANGFGRKFKINDIKWLDSSQL</sequence>
<name>A0ABZ0RFT1_9BACT</name>
<keyword evidence="1" id="KW-0472">Membrane</keyword>
<dbReference type="RefSeq" id="WP_319831034.1">
    <property type="nucleotide sequence ID" value="NZ_CP138858.1"/>
</dbReference>
<evidence type="ECO:0000313" key="2">
    <source>
        <dbReference type="EMBL" id="WPJ94071.1"/>
    </source>
</evidence>
<gene>
    <name evidence="2" type="ORF">SH580_11560</name>
</gene>
<dbReference type="EMBL" id="CP138858">
    <property type="protein sequence ID" value="WPJ94071.1"/>
    <property type="molecule type" value="Genomic_DNA"/>
</dbReference>
<protein>
    <recommendedName>
        <fullName evidence="4">Type 4 fimbrial biogenesis protein PilX N-terminal domain-containing protein</fullName>
    </recommendedName>
</protein>
<evidence type="ECO:0000313" key="3">
    <source>
        <dbReference type="Proteomes" id="UP001324993"/>
    </source>
</evidence>